<name>A0ABU6VCT6_9FABA</name>
<reference evidence="2 3" key="1">
    <citation type="journal article" date="2023" name="Plants (Basel)">
        <title>Bridging the Gap: Combining Genomics and Transcriptomics Approaches to Understand Stylosanthes scabra, an Orphan Legume from the Brazilian Caatinga.</title>
        <authorList>
            <person name="Ferreira-Neto J.R.C."/>
            <person name="da Silva M.D."/>
            <person name="Binneck E."/>
            <person name="de Melo N.F."/>
            <person name="da Silva R.H."/>
            <person name="de Melo A.L.T.M."/>
            <person name="Pandolfi V."/>
            <person name="Bustamante F.O."/>
            <person name="Brasileiro-Vidal A.C."/>
            <person name="Benko-Iseppon A.M."/>
        </authorList>
    </citation>
    <scope>NUCLEOTIDE SEQUENCE [LARGE SCALE GENOMIC DNA]</scope>
    <source>
        <tissue evidence="2">Leaves</tissue>
    </source>
</reference>
<feature type="compositionally biased region" description="Polar residues" evidence="1">
    <location>
        <begin position="80"/>
        <end position="90"/>
    </location>
</feature>
<evidence type="ECO:0000256" key="1">
    <source>
        <dbReference type="SAM" id="MobiDB-lite"/>
    </source>
</evidence>
<organism evidence="2 3">
    <name type="scientific">Stylosanthes scabra</name>
    <dbReference type="NCBI Taxonomy" id="79078"/>
    <lineage>
        <taxon>Eukaryota</taxon>
        <taxon>Viridiplantae</taxon>
        <taxon>Streptophyta</taxon>
        <taxon>Embryophyta</taxon>
        <taxon>Tracheophyta</taxon>
        <taxon>Spermatophyta</taxon>
        <taxon>Magnoliopsida</taxon>
        <taxon>eudicotyledons</taxon>
        <taxon>Gunneridae</taxon>
        <taxon>Pentapetalae</taxon>
        <taxon>rosids</taxon>
        <taxon>fabids</taxon>
        <taxon>Fabales</taxon>
        <taxon>Fabaceae</taxon>
        <taxon>Papilionoideae</taxon>
        <taxon>50 kb inversion clade</taxon>
        <taxon>dalbergioids sensu lato</taxon>
        <taxon>Dalbergieae</taxon>
        <taxon>Pterocarpus clade</taxon>
        <taxon>Stylosanthes</taxon>
    </lineage>
</organism>
<dbReference type="Proteomes" id="UP001341840">
    <property type="component" value="Unassembled WGS sequence"/>
</dbReference>
<gene>
    <name evidence="2" type="ORF">PIB30_037858</name>
</gene>
<evidence type="ECO:0000313" key="3">
    <source>
        <dbReference type="Proteomes" id="UP001341840"/>
    </source>
</evidence>
<protein>
    <submittedName>
        <fullName evidence="2">Uncharacterized protein</fullName>
    </submittedName>
</protein>
<feature type="region of interest" description="Disordered" evidence="1">
    <location>
        <begin position="1"/>
        <end position="49"/>
    </location>
</feature>
<comment type="caution">
    <text evidence="2">The sequence shown here is derived from an EMBL/GenBank/DDBJ whole genome shotgun (WGS) entry which is preliminary data.</text>
</comment>
<feature type="non-terminal residue" evidence="2">
    <location>
        <position position="1"/>
    </location>
</feature>
<feature type="compositionally biased region" description="Polar residues" evidence="1">
    <location>
        <begin position="15"/>
        <end position="27"/>
    </location>
</feature>
<feature type="compositionally biased region" description="Basic and acidic residues" evidence="1">
    <location>
        <begin position="1"/>
        <end position="11"/>
    </location>
</feature>
<sequence length="90" mass="9648">NQQHEQQHEELDLNATANDGTGLTKLTGTREPSRMEGPNPMPTTPKTGVGLALSIRDGLVATVVTRINTDPHLCDHSEGSDQTSTESARN</sequence>
<evidence type="ECO:0000313" key="2">
    <source>
        <dbReference type="EMBL" id="MED6171126.1"/>
    </source>
</evidence>
<proteinExistence type="predicted"/>
<dbReference type="EMBL" id="JASCZI010151227">
    <property type="protein sequence ID" value="MED6171126.1"/>
    <property type="molecule type" value="Genomic_DNA"/>
</dbReference>
<keyword evidence="3" id="KW-1185">Reference proteome</keyword>
<feature type="region of interest" description="Disordered" evidence="1">
    <location>
        <begin position="70"/>
        <end position="90"/>
    </location>
</feature>
<accession>A0ABU6VCT6</accession>